<evidence type="ECO:0000256" key="5">
    <source>
        <dbReference type="SAM" id="SignalP"/>
    </source>
</evidence>
<organism evidence="7 8">
    <name type="scientific">Thauera mechernichensis</name>
    <dbReference type="NCBI Taxonomy" id="82788"/>
    <lineage>
        <taxon>Bacteria</taxon>
        <taxon>Pseudomonadati</taxon>
        <taxon>Pseudomonadota</taxon>
        <taxon>Betaproteobacteria</taxon>
        <taxon>Rhodocyclales</taxon>
        <taxon>Zoogloeaceae</taxon>
        <taxon>Thauera</taxon>
    </lineage>
</organism>
<dbReference type="Proteomes" id="UP001597158">
    <property type="component" value="Unassembled WGS sequence"/>
</dbReference>
<feature type="signal peptide" evidence="5">
    <location>
        <begin position="1"/>
        <end position="23"/>
    </location>
</feature>
<evidence type="ECO:0000256" key="2">
    <source>
        <dbReference type="ARBA" id="ARBA00022723"/>
    </source>
</evidence>
<evidence type="ECO:0000259" key="6">
    <source>
        <dbReference type="PROSITE" id="PS51007"/>
    </source>
</evidence>
<reference evidence="8" key="1">
    <citation type="journal article" date="2019" name="Int. J. Syst. Evol. Microbiol.">
        <title>The Global Catalogue of Microorganisms (GCM) 10K type strain sequencing project: providing services to taxonomists for standard genome sequencing and annotation.</title>
        <authorList>
            <consortium name="The Broad Institute Genomics Platform"/>
            <consortium name="The Broad Institute Genome Sequencing Center for Infectious Disease"/>
            <person name="Wu L."/>
            <person name="Ma J."/>
        </authorList>
    </citation>
    <scope>NUCLEOTIDE SEQUENCE [LARGE SCALE GENOMIC DNA]</scope>
    <source>
        <strain evidence="8">CCUG 48884</strain>
    </source>
</reference>
<keyword evidence="8" id="KW-1185">Reference proteome</keyword>
<keyword evidence="1 4" id="KW-0349">Heme</keyword>
<dbReference type="PROSITE" id="PS51007">
    <property type="entry name" value="CYTC"/>
    <property type="match status" value="1"/>
</dbReference>
<keyword evidence="5" id="KW-0732">Signal</keyword>
<dbReference type="InterPro" id="IPR009056">
    <property type="entry name" value="Cyt_c-like_dom"/>
</dbReference>
<dbReference type="Gene3D" id="1.10.760.10">
    <property type="entry name" value="Cytochrome c-like domain"/>
    <property type="match status" value="1"/>
</dbReference>
<dbReference type="RefSeq" id="WP_277832189.1">
    <property type="nucleotide sequence ID" value="NZ_JARQZE010000004.1"/>
</dbReference>
<gene>
    <name evidence="7" type="ORF">ACFQ4M_13905</name>
</gene>
<evidence type="ECO:0000313" key="7">
    <source>
        <dbReference type="EMBL" id="MFD1264672.1"/>
    </source>
</evidence>
<dbReference type="InterPro" id="IPR036909">
    <property type="entry name" value="Cyt_c-like_dom_sf"/>
</dbReference>
<sequence length="127" mass="13257">MKLPPLVAHVAVFIGAALVSAFAAANESKPAPPDAERARELVHIVRQDCGSCHGLTLNGGLGPALTIEAMADKPAESMVATIIGGRPGTPMPPFRGIVTESEAEWIVDQLMRGFPPDTGLPPVQARN</sequence>
<dbReference type="Pfam" id="PF13442">
    <property type="entry name" value="Cytochrome_CBB3"/>
    <property type="match status" value="1"/>
</dbReference>
<protein>
    <submittedName>
        <fullName evidence="7">C-type cytochrome</fullName>
    </submittedName>
</protein>
<keyword evidence="2 4" id="KW-0479">Metal-binding</keyword>
<feature type="domain" description="Cytochrome c" evidence="6">
    <location>
        <begin position="33"/>
        <end position="114"/>
    </location>
</feature>
<proteinExistence type="predicted"/>
<comment type="caution">
    <text evidence="7">The sequence shown here is derived from an EMBL/GenBank/DDBJ whole genome shotgun (WGS) entry which is preliminary data.</text>
</comment>
<evidence type="ECO:0000256" key="1">
    <source>
        <dbReference type="ARBA" id="ARBA00022617"/>
    </source>
</evidence>
<evidence type="ECO:0000256" key="3">
    <source>
        <dbReference type="ARBA" id="ARBA00023004"/>
    </source>
</evidence>
<dbReference type="EMBL" id="JBHTMC010000026">
    <property type="protein sequence ID" value="MFD1264672.1"/>
    <property type="molecule type" value="Genomic_DNA"/>
</dbReference>
<keyword evidence="3 4" id="KW-0408">Iron</keyword>
<evidence type="ECO:0000256" key="4">
    <source>
        <dbReference type="PROSITE-ProRule" id="PRU00433"/>
    </source>
</evidence>
<accession>A0ABW3WG75</accession>
<dbReference type="SUPFAM" id="SSF46626">
    <property type="entry name" value="Cytochrome c"/>
    <property type="match status" value="1"/>
</dbReference>
<feature type="chain" id="PRO_5045851133" evidence="5">
    <location>
        <begin position="24"/>
        <end position="127"/>
    </location>
</feature>
<evidence type="ECO:0000313" key="8">
    <source>
        <dbReference type="Proteomes" id="UP001597158"/>
    </source>
</evidence>
<name>A0ABW3WG75_9RHOO</name>